<keyword evidence="3" id="KW-1185">Reference proteome</keyword>
<proteinExistence type="predicted"/>
<gene>
    <name evidence="2" type="ORF">H7J73_29985</name>
</gene>
<feature type="transmembrane region" description="Helical" evidence="1">
    <location>
        <begin position="40"/>
        <end position="60"/>
    </location>
</feature>
<feature type="transmembrane region" description="Helical" evidence="1">
    <location>
        <begin position="67"/>
        <end position="89"/>
    </location>
</feature>
<keyword evidence="1" id="KW-0812">Transmembrane</keyword>
<evidence type="ECO:0000313" key="2">
    <source>
        <dbReference type="EMBL" id="MCV7230246.1"/>
    </source>
</evidence>
<dbReference type="Proteomes" id="UP001526201">
    <property type="component" value="Unassembled WGS sequence"/>
</dbReference>
<sequence>MIPLPRAWLLTSSMLVGAAVGVVAAVLSTLLIQASIRPDMVIALVLGVPSVLGLLMVMIAGQRWVTALGAFLIAFAPGWFAVLVLIQVVHGA</sequence>
<keyword evidence="1" id="KW-0472">Membrane</keyword>
<dbReference type="EMBL" id="JACKTY010000049">
    <property type="protein sequence ID" value="MCV7230246.1"/>
    <property type="molecule type" value="Genomic_DNA"/>
</dbReference>
<name>A0ABT3CLF9_9MYCO</name>
<dbReference type="RefSeq" id="WP_264071514.1">
    <property type="nucleotide sequence ID" value="NZ_JACKTY010000049.1"/>
</dbReference>
<evidence type="ECO:0000313" key="3">
    <source>
        <dbReference type="Proteomes" id="UP001526201"/>
    </source>
</evidence>
<feature type="transmembrane region" description="Helical" evidence="1">
    <location>
        <begin position="7"/>
        <end position="34"/>
    </location>
</feature>
<keyword evidence="1" id="KW-1133">Transmembrane helix</keyword>
<dbReference type="InterPro" id="IPR031614">
    <property type="entry name" value="Holin_9"/>
</dbReference>
<evidence type="ECO:0008006" key="4">
    <source>
        <dbReference type="Google" id="ProtNLM"/>
    </source>
</evidence>
<organism evidence="2 3">
    <name type="scientific">Mycolicibacterium komossense</name>
    <dbReference type="NCBI Taxonomy" id="1779"/>
    <lineage>
        <taxon>Bacteria</taxon>
        <taxon>Bacillati</taxon>
        <taxon>Actinomycetota</taxon>
        <taxon>Actinomycetes</taxon>
        <taxon>Mycobacteriales</taxon>
        <taxon>Mycobacteriaceae</taxon>
        <taxon>Mycolicibacterium</taxon>
    </lineage>
</organism>
<reference evidence="2 3" key="1">
    <citation type="journal article" date="2022" name="BMC Genomics">
        <title>Comparative genome analysis of mycobacteria focusing on tRNA and non-coding RNA.</title>
        <authorList>
            <person name="Behra P.R.K."/>
            <person name="Pettersson B.M.F."/>
            <person name="Ramesh M."/>
            <person name="Das S."/>
            <person name="Dasgupta S."/>
            <person name="Kirsebom L.A."/>
        </authorList>
    </citation>
    <scope>NUCLEOTIDE SEQUENCE [LARGE SCALE GENOMIC DNA]</scope>
    <source>
        <strain evidence="2 3">DSM 44078</strain>
    </source>
</reference>
<evidence type="ECO:0000256" key="1">
    <source>
        <dbReference type="SAM" id="Phobius"/>
    </source>
</evidence>
<protein>
    <recommendedName>
        <fullName evidence="4">Hydrophobic protein</fullName>
    </recommendedName>
</protein>
<accession>A0ABT3CLF9</accession>
<dbReference type="Pfam" id="PF16936">
    <property type="entry name" value="Holin_9"/>
    <property type="match status" value="1"/>
</dbReference>
<comment type="caution">
    <text evidence="2">The sequence shown here is derived from an EMBL/GenBank/DDBJ whole genome shotgun (WGS) entry which is preliminary data.</text>
</comment>